<evidence type="ECO:0000256" key="7">
    <source>
        <dbReference type="ARBA" id="ARBA00022723"/>
    </source>
</evidence>
<dbReference type="AlphaFoldDB" id="A0A9D4TU21"/>
<dbReference type="Pfam" id="PF03331">
    <property type="entry name" value="LpxC"/>
    <property type="match status" value="1"/>
</dbReference>
<keyword evidence="8" id="KW-0378">Hydrolase</keyword>
<evidence type="ECO:0000256" key="10">
    <source>
        <dbReference type="ARBA" id="ARBA00023098"/>
    </source>
</evidence>
<accession>A0A9D4TU21</accession>
<evidence type="ECO:0000256" key="6">
    <source>
        <dbReference type="ARBA" id="ARBA00022556"/>
    </source>
</evidence>
<dbReference type="InterPro" id="IPR020568">
    <property type="entry name" value="Ribosomal_Su5_D2-typ_SF"/>
</dbReference>
<keyword evidence="10" id="KW-0443">Lipid metabolism</keyword>
<dbReference type="Gene3D" id="3.30.230.20">
    <property type="entry name" value="lpxc deacetylase, domain 1"/>
    <property type="match status" value="2"/>
</dbReference>
<dbReference type="SUPFAM" id="SSF54211">
    <property type="entry name" value="Ribosomal protein S5 domain 2-like"/>
    <property type="match status" value="2"/>
</dbReference>
<sequence length="423" mass="45282">MQAVASSPRPAKVLRGQQSNKASTLPEPADYQQTLRRSFAVGGIGLHTGEYALVRVLPAFAGDGRYFVRCLPGTNSHHWELEQPRTHKLPESGTPATHGAAGGEADLNSKLFFEYIQGQEDGSFAGSFAAYLQRRASLLPDTLFIDAETDLLPEEQPICGHPGEDRMQAHVSNLQPGHEWCTVLAQGDEAIWGAEHLLAALECCGVDNARIEIEGGQEVPIIDGSALGWAAEVQRTGLKAVATAGVSDAVVSKHVHSLQTEVTVRDGEAFITYLPAPCARVSVGIDCTVSAPVIGRQWFTWNSEDVGSHGKGHFRVALAPARTWYTSVQSVQSLMAEGLLQGGPDYASLIGDGNDWLDSSMVRFPSDEAARHAVVDLLGDLSLLASPGGRGLPAGHIVAFQPTHRLQAEFVQALQMALVDKKS</sequence>
<dbReference type="Gene3D" id="3.30.1700.10">
    <property type="entry name" value="lpxc deacetylase, domain 2"/>
    <property type="match status" value="1"/>
</dbReference>
<evidence type="ECO:0000256" key="2">
    <source>
        <dbReference type="ARBA" id="ARBA00005002"/>
    </source>
</evidence>
<dbReference type="GO" id="GO:0046872">
    <property type="term" value="F:metal ion binding"/>
    <property type="evidence" value="ECO:0007669"/>
    <property type="project" value="UniProtKB-KW"/>
</dbReference>
<dbReference type="InterPro" id="IPR004463">
    <property type="entry name" value="UDP-acyl_GlcNac_deAcase"/>
</dbReference>
<comment type="caution">
    <text evidence="14">The sequence shown here is derived from an EMBL/GenBank/DDBJ whole genome shotgun (WGS) entry which is preliminary data.</text>
</comment>
<dbReference type="EMBL" id="SIDB01000003">
    <property type="protein sequence ID" value="KAI3434519.1"/>
    <property type="molecule type" value="Genomic_DNA"/>
</dbReference>
<keyword evidence="6" id="KW-0441">Lipid A biosynthesis</keyword>
<evidence type="ECO:0000313" key="15">
    <source>
        <dbReference type="Proteomes" id="UP001055712"/>
    </source>
</evidence>
<dbReference type="InterPro" id="IPR011334">
    <property type="entry name" value="UDP-acyl_GlcNac_deAcase_C"/>
</dbReference>
<protein>
    <recommendedName>
        <fullName evidence="4">UDP-3-O-acyl-N-acetylglucosamine deacetylase</fullName>
        <ecNumber evidence="4">3.5.1.108</ecNumber>
    </recommendedName>
</protein>
<organism evidence="14 15">
    <name type="scientific">Chlorella vulgaris</name>
    <name type="common">Green alga</name>
    <dbReference type="NCBI Taxonomy" id="3077"/>
    <lineage>
        <taxon>Eukaryota</taxon>
        <taxon>Viridiplantae</taxon>
        <taxon>Chlorophyta</taxon>
        <taxon>core chlorophytes</taxon>
        <taxon>Trebouxiophyceae</taxon>
        <taxon>Chlorellales</taxon>
        <taxon>Chlorellaceae</taxon>
        <taxon>Chlorella clade</taxon>
        <taxon>Chlorella</taxon>
    </lineage>
</organism>
<proteinExistence type="inferred from homology"/>
<dbReference type="GO" id="GO:2001289">
    <property type="term" value="P:lipid X metabolic process"/>
    <property type="evidence" value="ECO:0007669"/>
    <property type="project" value="UniProtKB-ARBA"/>
</dbReference>
<evidence type="ECO:0000256" key="12">
    <source>
        <dbReference type="ARBA" id="ARBA00024987"/>
    </source>
</evidence>
<evidence type="ECO:0000256" key="4">
    <source>
        <dbReference type="ARBA" id="ARBA00012745"/>
    </source>
</evidence>
<evidence type="ECO:0000256" key="3">
    <source>
        <dbReference type="ARBA" id="ARBA00006170"/>
    </source>
</evidence>
<comment type="pathway">
    <text evidence="2">Glycolipid biosynthesis; lipid IV(A) biosynthesis; lipid IV(A) from (3R)-3-hydroxytetradecanoyl-[acyl-carrier-protein] and UDP-N-acetyl-alpha-D-glucosamine: step 2/6.</text>
</comment>
<keyword evidence="5" id="KW-0444">Lipid biosynthesis</keyword>
<dbReference type="PANTHER" id="PTHR33694:SF1">
    <property type="entry name" value="UDP-3-O-ACYL-N-ACETYLGLUCOSAMINE DEACETYLASE 1, MITOCHONDRIAL-RELATED"/>
    <property type="match status" value="1"/>
</dbReference>
<evidence type="ECO:0000256" key="1">
    <source>
        <dbReference type="ARBA" id="ARBA00001947"/>
    </source>
</evidence>
<dbReference type="PANTHER" id="PTHR33694">
    <property type="entry name" value="UDP-3-O-ACYL-N-ACETYLGLUCOSAMINE DEACETYLASE 1, MITOCHONDRIAL-RELATED"/>
    <property type="match status" value="1"/>
</dbReference>
<evidence type="ECO:0000256" key="13">
    <source>
        <dbReference type="SAM" id="MobiDB-lite"/>
    </source>
</evidence>
<dbReference type="OrthoDB" id="10265200at2759"/>
<dbReference type="GO" id="GO:0016020">
    <property type="term" value="C:membrane"/>
    <property type="evidence" value="ECO:0007669"/>
    <property type="project" value="GOC"/>
</dbReference>
<evidence type="ECO:0000256" key="11">
    <source>
        <dbReference type="ARBA" id="ARBA00024535"/>
    </source>
</evidence>
<dbReference type="GO" id="GO:0103117">
    <property type="term" value="F:UDP-3-O-acyl-N-acetylglucosamine deacetylase activity"/>
    <property type="evidence" value="ECO:0007669"/>
    <property type="project" value="UniProtKB-EC"/>
</dbReference>
<evidence type="ECO:0000256" key="5">
    <source>
        <dbReference type="ARBA" id="ARBA00022516"/>
    </source>
</evidence>
<feature type="region of interest" description="Disordered" evidence="13">
    <location>
        <begin position="1"/>
        <end position="29"/>
    </location>
</feature>
<keyword evidence="15" id="KW-1185">Reference proteome</keyword>
<comment type="cofactor">
    <cofactor evidence="1">
        <name>Zn(2+)</name>
        <dbReference type="ChEBI" id="CHEBI:29105"/>
    </cofactor>
</comment>
<evidence type="ECO:0000313" key="14">
    <source>
        <dbReference type="EMBL" id="KAI3434519.1"/>
    </source>
</evidence>
<reference evidence="14" key="2">
    <citation type="submission" date="2020-11" db="EMBL/GenBank/DDBJ databases">
        <authorList>
            <person name="Cecchin M."/>
            <person name="Marcolungo L."/>
            <person name="Rossato M."/>
            <person name="Girolomoni L."/>
            <person name="Cosentino E."/>
            <person name="Cuine S."/>
            <person name="Li-Beisson Y."/>
            <person name="Delledonne M."/>
            <person name="Ballottari M."/>
        </authorList>
    </citation>
    <scope>NUCLEOTIDE SEQUENCE</scope>
    <source>
        <strain evidence="14">211/11P</strain>
        <tissue evidence="14">Whole cell</tissue>
    </source>
</reference>
<name>A0A9D4TU21_CHLVU</name>
<keyword evidence="7" id="KW-0479">Metal-binding</keyword>
<dbReference type="GO" id="GO:0009245">
    <property type="term" value="P:lipid A biosynthetic process"/>
    <property type="evidence" value="ECO:0007669"/>
    <property type="project" value="UniProtKB-KW"/>
</dbReference>
<comment type="catalytic activity">
    <reaction evidence="11">
        <text>a UDP-3-O-[(3R)-3-hydroxyacyl]-N-acetyl-alpha-D-glucosamine + H2O = a UDP-3-O-[(3R)-3-hydroxyacyl]-alpha-D-glucosamine + acetate</text>
        <dbReference type="Rhea" id="RHEA:67816"/>
        <dbReference type="ChEBI" id="CHEBI:15377"/>
        <dbReference type="ChEBI" id="CHEBI:30089"/>
        <dbReference type="ChEBI" id="CHEBI:137740"/>
        <dbReference type="ChEBI" id="CHEBI:173225"/>
        <dbReference type="EC" id="3.5.1.108"/>
    </reaction>
</comment>
<evidence type="ECO:0000256" key="9">
    <source>
        <dbReference type="ARBA" id="ARBA00022833"/>
    </source>
</evidence>
<evidence type="ECO:0000256" key="8">
    <source>
        <dbReference type="ARBA" id="ARBA00022801"/>
    </source>
</evidence>
<comment type="similarity">
    <text evidence="3">Belongs to the LpxC family.</text>
</comment>
<keyword evidence="9" id="KW-0862">Zinc</keyword>
<reference evidence="14" key="1">
    <citation type="journal article" date="2019" name="Plant J.">
        <title>Chlorella vulgaris genome assembly and annotation reveals the molecular basis for metabolic acclimation to high light conditions.</title>
        <authorList>
            <person name="Cecchin M."/>
            <person name="Marcolungo L."/>
            <person name="Rossato M."/>
            <person name="Girolomoni L."/>
            <person name="Cosentino E."/>
            <person name="Cuine S."/>
            <person name="Li-Beisson Y."/>
            <person name="Delledonne M."/>
            <person name="Ballottari M."/>
        </authorList>
    </citation>
    <scope>NUCLEOTIDE SEQUENCE</scope>
    <source>
        <strain evidence="14">211/11P</strain>
    </source>
</reference>
<dbReference type="Proteomes" id="UP001055712">
    <property type="component" value="Unassembled WGS sequence"/>
</dbReference>
<dbReference type="EC" id="3.5.1.108" evidence="4"/>
<comment type="function">
    <text evidence="12">Involved in the biosynthesis of lipid A, a phosphorylated glycolipid that in bacteria anchors the lipopolysaccharide to the outer membrane of the cell. Lipid A-like molecules in plants may serve as structural components of the outer membranes of mitochondria and/or chloroplasts, or may be involved in signal transduction or plant defense responses.</text>
</comment>
<dbReference type="InterPro" id="IPR015870">
    <property type="entry name" value="UDP-acyl_N-AcGlcN_deAcase_N"/>
</dbReference>
<gene>
    <name evidence="14" type="ORF">D9Q98_002592</name>
</gene>